<dbReference type="InterPro" id="IPR015590">
    <property type="entry name" value="Aldehyde_DH_dom"/>
</dbReference>
<dbReference type="PANTHER" id="PTHR43217:SF2">
    <property type="entry name" value="SUCCINATE-SEMIALDEHYDE DEHYDROGENASE [NADP(+)]"/>
    <property type="match status" value="1"/>
</dbReference>
<keyword evidence="2" id="KW-0521">NADP</keyword>
<dbReference type="Proteomes" id="UP000009877">
    <property type="component" value="Unassembled WGS sequence"/>
</dbReference>
<keyword evidence="6" id="KW-1185">Reference proteome</keyword>
<dbReference type="FunFam" id="3.40.309.10:FF:000009">
    <property type="entry name" value="Aldehyde dehydrogenase A"/>
    <property type="match status" value="1"/>
</dbReference>
<sequence length="459" mass="49691">MTDYAVVNPADNQKVREFEAHTDDQIRQMLDRAHAAQQAWRETPMRERAETMAALASLYRSRSRDLASTQAREMGKPLSQGMAEMELVASIYDYYAENAESFTKPEEYPASTGGTARVELQPTGTILGIMPWNYPHYQVARLAAPNLMLGNTILLKHAAMVPESAQVQEDLMREAGFPEGVYQNVFASNEQISEIVIPSPVIHGVSVTGSERAGKSVAATAGANLKKVVLELGGSDAFVVLDDKDIDRVAKEAVFARVSNNGQACTNSKRFIVVEEAYDAFVEAFARRVSEIELGDPQDEGFFLGPLVSTSQRDELAEQLKDAVDKGAKVEAGGTVPDRDGAWIEATVLTGVTPDMRAYSEELFGPIGVVYKVPDANAAIELANDSAFGLGGIVFGSDVEHATEVARQIESGMVYVNGQAETAPDLPFGGVKRSGVGRELGPWGMREFANTKLVHTPKA</sequence>
<dbReference type="FunFam" id="3.40.605.10:FF:000012">
    <property type="entry name" value="NAD-dependent succinate-semialdehyde dehydrogenase"/>
    <property type="match status" value="1"/>
</dbReference>
<dbReference type="InterPro" id="IPR016162">
    <property type="entry name" value="Ald_DH_N"/>
</dbReference>
<dbReference type="Gene3D" id="3.40.309.10">
    <property type="entry name" value="Aldehyde Dehydrogenase, Chain A, domain 2"/>
    <property type="match status" value="1"/>
</dbReference>
<feature type="domain" description="Aldehyde dehydrogenase" evidence="4">
    <location>
        <begin position="4"/>
        <end position="454"/>
    </location>
</feature>
<organism evidence="5 6">
    <name type="scientific">Kocuria palustris PEL</name>
    <dbReference type="NCBI Taxonomy" id="1236550"/>
    <lineage>
        <taxon>Bacteria</taxon>
        <taxon>Bacillati</taxon>
        <taxon>Actinomycetota</taxon>
        <taxon>Actinomycetes</taxon>
        <taxon>Micrococcales</taxon>
        <taxon>Micrococcaceae</taxon>
        <taxon>Kocuria</taxon>
    </lineage>
</organism>
<dbReference type="InterPro" id="IPR016160">
    <property type="entry name" value="Ald_DH_CS_CYS"/>
</dbReference>
<dbReference type="PANTHER" id="PTHR43217">
    <property type="entry name" value="SUCCINATE SEMIALDEHYDE DEHYDROGENASE [NAD(P)+] SAD"/>
    <property type="match status" value="1"/>
</dbReference>
<keyword evidence="3" id="KW-0560">Oxidoreductase</keyword>
<comment type="caution">
    <text evidence="5">The sequence shown here is derived from an EMBL/GenBank/DDBJ whole genome shotgun (WGS) entry which is preliminary data.</text>
</comment>
<name>M2YG63_9MICC</name>
<proteinExistence type="inferred from homology"/>
<evidence type="ECO:0000259" key="4">
    <source>
        <dbReference type="Pfam" id="PF00171"/>
    </source>
</evidence>
<dbReference type="InterPro" id="IPR047110">
    <property type="entry name" value="GABD/Sad-like"/>
</dbReference>
<dbReference type="InterPro" id="IPR016163">
    <property type="entry name" value="Ald_DH_C"/>
</dbReference>
<evidence type="ECO:0000256" key="3">
    <source>
        <dbReference type="ARBA" id="ARBA00023002"/>
    </source>
</evidence>
<dbReference type="RefSeq" id="WP_006213627.1">
    <property type="nucleotide sequence ID" value="NZ_ANHZ02000003.1"/>
</dbReference>
<evidence type="ECO:0000313" key="6">
    <source>
        <dbReference type="Proteomes" id="UP000009877"/>
    </source>
</evidence>
<dbReference type="PROSITE" id="PS00070">
    <property type="entry name" value="ALDEHYDE_DEHYDR_CYS"/>
    <property type="match status" value="1"/>
</dbReference>
<evidence type="ECO:0000313" key="5">
    <source>
        <dbReference type="EMBL" id="EME37514.1"/>
    </source>
</evidence>
<protein>
    <submittedName>
        <fullName evidence="5">Succinate-semialdehyde dehydrogenase</fullName>
    </submittedName>
</protein>
<dbReference type="SUPFAM" id="SSF53720">
    <property type="entry name" value="ALDH-like"/>
    <property type="match status" value="1"/>
</dbReference>
<dbReference type="AlphaFoldDB" id="M2YG63"/>
<gene>
    <name evidence="5" type="ORF">C884_01565</name>
</gene>
<dbReference type="STRING" id="71999.KPaMU14_01455"/>
<accession>M2YG63</accession>
<dbReference type="EMBL" id="ANHZ02000003">
    <property type="protein sequence ID" value="EME37514.1"/>
    <property type="molecule type" value="Genomic_DNA"/>
</dbReference>
<dbReference type="GO" id="GO:0004030">
    <property type="term" value="F:aldehyde dehydrogenase [NAD(P)+] activity"/>
    <property type="evidence" value="ECO:0007669"/>
    <property type="project" value="InterPro"/>
</dbReference>
<dbReference type="InterPro" id="IPR044148">
    <property type="entry name" value="ALDH_GabD1-like"/>
</dbReference>
<comment type="similarity">
    <text evidence="1">Belongs to the aldehyde dehydrogenase family.</text>
</comment>
<evidence type="ECO:0000256" key="2">
    <source>
        <dbReference type="ARBA" id="ARBA00022857"/>
    </source>
</evidence>
<dbReference type="InterPro" id="IPR016161">
    <property type="entry name" value="Ald_DH/histidinol_DH"/>
</dbReference>
<dbReference type="Pfam" id="PF00171">
    <property type="entry name" value="Aldedh"/>
    <property type="match status" value="1"/>
</dbReference>
<evidence type="ECO:0000256" key="1">
    <source>
        <dbReference type="ARBA" id="ARBA00009986"/>
    </source>
</evidence>
<dbReference type="Gene3D" id="3.40.605.10">
    <property type="entry name" value="Aldehyde Dehydrogenase, Chain A, domain 1"/>
    <property type="match status" value="1"/>
</dbReference>
<reference evidence="5 6" key="1">
    <citation type="journal article" date="2014" name="Genome Announc.">
        <title>Draft Genome Sequence of Kocuria palustris PEL.</title>
        <authorList>
            <person name="Sharma G."/>
            <person name="Khatri I."/>
            <person name="Subramanian S."/>
        </authorList>
    </citation>
    <scope>NUCLEOTIDE SEQUENCE [LARGE SCALE GENOMIC DNA]</scope>
    <source>
        <strain evidence="5 6">PEL</strain>
    </source>
</reference>
<dbReference type="GO" id="GO:0004777">
    <property type="term" value="F:succinate-semialdehyde dehydrogenase (NAD+) activity"/>
    <property type="evidence" value="ECO:0007669"/>
    <property type="project" value="TreeGrafter"/>
</dbReference>
<dbReference type="CDD" id="cd07100">
    <property type="entry name" value="ALDH_SSADH1_GabD1"/>
    <property type="match status" value="1"/>
</dbReference>